<keyword evidence="2" id="KW-1185">Reference proteome</keyword>
<dbReference type="AlphaFoldDB" id="A0A0J7IWK2"/>
<comment type="caution">
    <text evidence="1">The sequence shown here is derived from an EMBL/GenBank/DDBJ whole genome shotgun (WGS) entry which is preliminary data.</text>
</comment>
<dbReference type="Proteomes" id="UP000035900">
    <property type="component" value="Unassembled WGS sequence"/>
</dbReference>
<evidence type="ECO:0000313" key="1">
    <source>
        <dbReference type="EMBL" id="KMQ70186.1"/>
    </source>
</evidence>
<accession>A0A0J7IWK2</accession>
<evidence type="ECO:0008006" key="3">
    <source>
        <dbReference type="Google" id="ProtNLM"/>
    </source>
</evidence>
<protein>
    <recommendedName>
        <fullName evidence="3">Secretion system C-terminal sorting domain-containing protein</fullName>
    </recommendedName>
</protein>
<gene>
    <name evidence="1" type="ORF">ACM44_13690</name>
</gene>
<organism evidence="1 2">
    <name type="scientific">Chryseobacterium koreense CCUG 49689</name>
    <dbReference type="NCBI Taxonomy" id="1304281"/>
    <lineage>
        <taxon>Bacteria</taxon>
        <taxon>Pseudomonadati</taxon>
        <taxon>Bacteroidota</taxon>
        <taxon>Flavobacteriia</taxon>
        <taxon>Flavobacteriales</taxon>
        <taxon>Weeksellaceae</taxon>
        <taxon>Chryseobacterium group</taxon>
        <taxon>Chryseobacterium</taxon>
    </lineage>
</organism>
<dbReference type="EMBL" id="LFNG01000027">
    <property type="protein sequence ID" value="KMQ70186.1"/>
    <property type="molecule type" value="Genomic_DNA"/>
</dbReference>
<evidence type="ECO:0000313" key="2">
    <source>
        <dbReference type="Proteomes" id="UP000035900"/>
    </source>
</evidence>
<reference evidence="1 2" key="1">
    <citation type="journal article" date="2004" name="Int. J. Syst. Evol. Microbiol.">
        <title>Kaistella koreensis gen. nov., sp. nov., a novel member of the Chryseobacterium-Bergeyella-Riemerella branch.</title>
        <authorList>
            <person name="Kim M.K."/>
            <person name="Im W.T."/>
            <person name="Shin Y.K."/>
            <person name="Lim J.H."/>
            <person name="Kim S.H."/>
            <person name="Lee B.C."/>
            <person name="Park M.Y."/>
            <person name="Lee K.Y."/>
            <person name="Lee S.T."/>
        </authorList>
    </citation>
    <scope>NUCLEOTIDE SEQUENCE [LARGE SCALE GENOMIC DNA]</scope>
    <source>
        <strain evidence="1 2">CCUG 49689</strain>
    </source>
</reference>
<name>A0A0J7IWK2_9FLAO</name>
<sequence length="149" mass="16601">MCLDAQFGTTAVPQPTGSIIFQYDDAGNQVFRGYYCANCNVGGSKPAPETNEGAGKANVTEDEFSGEIHIYPVPVRDVLTVAWTEKVDHLIAEVSLYEQNTVHWKFQQKNLPGTNREVGIDMSGYYMGVYVVTFRLRDGRTISRNITKL</sequence>
<dbReference type="PATRIC" id="fig|1304281.5.peg.2965"/>
<proteinExistence type="predicted"/>